<keyword evidence="2" id="KW-1185">Reference proteome</keyword>
<evidence type="ECO:0000313" key="2">
    <source>
        <dbReference type="Proteomes" id="UP000602745"/>
    </source>
</evidence>
<proteinExistence type="predicted"/>
<reference evidence="1" key="2">
    <citation type="submission" date="2020-09" db="EMBL/GenBank/DDBJ databases">
        <authorList>
            <person name="Sun Q."/>
            <person name="Sedlacek I."/>
        </authorList>
    </citation>
    <scope>NUCLEOTIDE SEQUENCE</scope>
    <source>
        <strain evidence="1">CCM 7684</strain>
    </source>
</reference>
<reference evidence="1" key="1">
    <citation type="journal article" date="2014" name="Int. J. Syst. Evol. Microbiol.">
        <title>Complete genome sequence of Corynebacterium casei LMG S-19264T (=DSM 44701T), isolated from a smear-ripened cheese.</title>
        <authorList>
            <consortium name="US DOE Joint Genome Institute (JGI-PGF)"/>
            <person name="Walter F."/>
            <person name="Albersmeier A."/>
            <person name="Kalinowski J."/>
            <person name="Ruckert C."/>
        </authorList>
    </citation>
    <scope>NUCLEOTIDE SEQUENCE</scope>
    <source>
        <strain evidence="1">CCM 7684</strain>
    </source>
</reference>
<organism evidence="1 2">
    <name type="scientific">Agaricicola taiwanensis</name>
    <dbReference type="NCBI Taxonomy" id="591372"/>
    <lineage>
        <taxon>Bacteria</taxon>
        <taxon>Pseudomonadati</taxon>
        <taxon>Pseudomonadota</taxon>
        <taxon>Alphaproteobacteria</taxon>
        <taxon>Rhodobacterales</taxon>
        <taxon>Paracoccaceae</taxon>
        <taxon>Agaricicola</taxon>
    </lineage>
</organism>
<dbReference type="EMBL" id="BMCP01000008">
    <property type="protein sequence ID" value="GGE54703.1"/>
    <property type="molecule type" value="Genomic_DNA"/>
</dbReference>
<dbReference type="Pfam" id="PF12686">
    <property type="entry name" value="DUF3800"/>
    <property type="match status" value="1"/>
</dbReference>
<dbReference type="RefSeq" id="WP_188411094.1">
    <property type="nucleotide sequence ID" value="NZ_BMCP01000008.1"/>
</dbReference>
<protein>
    <recommendedName>
        <fullName evidence="3">DUF3800 domain-containing protein</fullName>
    </recommendedName>
</protein>
<evidence type="ECO:0008006" key="3">
    <source>
        <dbReference type="Google" id="ProtNLM"/>
    </source>
</evidence>
<name>A0A8J2YNA9_9RHOB</name>
<dbReference type="InterPro" id="IPR024524">
    <property type="entry name" value="DUF3800"/>
</dbReference>
<evidence type="ECO:0000313" key="1">
    <source>
        <dbReference type="EMBL" id="GGE54703.1"/>
    </source>
</evidence>
<sequence>MSVTIYCDESCHLEHDDSNVMGFGAVWTNRASVKLLSLQLRDIKRRHKAAGELKWTKVSTSKLDFYQEVIDWFFESESLHFRSLIVPNKGALNHEKFNQGSHDDFYYKMYFSLLNKILSPTDQNEIYLDIKDTRSRLKVQKLRDVLCNDKYDFTGEMISRIQHARSHELELMQLADLLLGALVYKHRGLTGSYAKQQIVQRIEARTGRPLLHSSTLSYQKFNVFVWRAQVG</sequence>
<dbReference type="AlphaFoldDB" id="A0A8J2YNA9"/>
<comment type="caution">
    <text evidence="1">The sequence shown here is derived from an EMBL/GenBank/DDBJ whole genome shotgun (WGS) entry which is preliminary data.</text>
</comment>
<accession>A0A8J2YNA9</accession>
<dbReference type="Proteomes" id="UP000602745">
    <property type="component" value="Unassembled WGS sequence"/>
</dbReference>
<gene>
    <name evidence="1" type="primary">rflA</name>
    <name evidence="1" type="ORF">GCM10007276_34670</name>
</gene>